<evidence type="ECO:0000313" key="4">
    <source>
        <dbReference type="Proteomes" id="UP000029843"/>
    </source>
</evidence>
<feature type="domain" description="Solitary outer membrane autotransporter-like beta-barrel" evidence="2">
    <location>
        <begin position="27"/>
        <end position="361"/>
    </location>
</feature>
<evidence type="ECO:0000313" key="3">
    <source>
        <dbReference type="EMBL" id="KGJ86604.1"/>
    </source>
</evidence>
<evidence type="ECO:0000259" key="2">
    <source>
        <dbReference type="Pfam" id="PF11557"/>
    </source>
</evidence>
<comment type="caution">
    <text evidence="3">The sequence shown here is derived from an EMBL/GenBank/DDBJ whole genome shotgun (WGS) entry which is preliminary data.</text>
</comment>
<dbReference type="PATRIC" id="fig|28229.4.peg.4268"/>
<dbReference type="EMBL" id="JQED01000056">
    <property type="protein sequence ID" value="KGJ86604.1"/>
    <property type="molecule type" value="Genomic_DNA"/>
</dbReference>
<accession>A0A099K778</accession>
<dbReference type="RefSeq" id="WP_033095843.1">
    <property type="nucleotide sequence ID" value="NZ_JQED01000056.1"/>
</dbReference>
<name>A0A099K778_COLPS</name>
<dbReference type="AlphaFoldDB" id="A0A099K778"/>
<reference evidence="3 4" key="1">
    <citation type="submission" date="2014-08" db="EMBL/GenBank/DDBJ databases">
        <title>Genomic and Phenotypic Diversity of Colwellia psychrerythraea strains from Disparate Marine Basins.</title>
        <authorList>
            <person name="Techtmann S.M."/>
            <person name="Stelling S.C."/>
            <person name="Utturkar S.M."/>
            <person name="Alshibli N."/>
            <person name="Harris A."/>
            <person name="Brown S.D."/>
            <person name="Hazen T.C."/>
        </authorList>
    </citation>
    <scope>NUCLEOTIDE SEQUENCE [LARGE SCALE GENOMIC DNA]</scope>
    <source>
        <strain evidence="3 4">ND2E</strain>
    </source>
</reference>
<evidence type="ECO:0000256" key="1">
    <source>
        <dbReference type="SAM" id="SignalP"/>
    </source>
</evidence>
<organism evidence="3 4">
    <name type="scientific">Colwellia psychrerythraea</name>
    <name type="common">Vibrio psychroerythus</name>
    <dbReference type="NCBI Taxonomy" id="28229"/>
    <lineage>
        <taxon>Bacteria</taxon>
        <taxon>Pseudomonadati</taxon>
        <taxon>Pseudomonadota</taxon>
        <taxon>Gammaproteobacteria</taxon>
        <taxon>Alteromonadales</taxon>
        <taxon>Colwelliaceae</taxon>
        <taxon>Colwellia</taxon>
    </lineage>
</organism>
<dbReference type="OrthoDB" id="6080400at2"/>
<proteinExistence type="predicted"/>
<sequence>MVDFIFIIYTSYITGPPYETANQMLIRQKFYFKALVILISSLLSHHASANNTTHFEEVFSTTVVLTDSETISLGVGNFDPDKLLKPHENSFSDSESIKLRNELTVYSIPYTWRLNDYKAQKKGTSTETPSYFYLDEITASLSYLRQKNTSDLLSNSATEDENKDEIFSAYLAYSLHRKLTENWNLRIRLGSYLMHHKNTYRYNSDESAQYRPELDGVYLNLSANAFIIEPNLKLSYRQKKSWGKWELNNDLNLFSGTTFNGAKSSQGAKPSGWRLNNGFKFHFNVNQSKFHAESIYVKIQRSDIGGDMVNSLGTDHFYEFGLGLLLDTRKFTKLADNIGIGINIHKGSALSGGSIVFYFNEL</sequence>
<dbReference type="Pfam" id="PF11557">
    <property type="entry name" value="Omp_AT"/>
    <property type="match status" value="1"/>
</dbReference>
<gene>
    <name evidence="3" type="ORF">ND2E_0776</name>
</gene>
<feature type="signal peptide" evidence="1">
    <location>
        <begin position="1"/>
        <end position="49"/>
    </location>
</feature>
<dbReference type="Proteomes" id="UP000029843">
    <property type="component" value="Unassembled WGS sequence"/>
</dbReference>
<keyword evidence="1" id="KW-0732">Signal</keyword>
<feature type="chain" id="PRO_5001948610" description="Solitary outer membrane autotransporter-like beta-barrel domain-containing protein" evidence="1">
    <location>
        <begin position="50"/>
        <end position="362"/>
    </location>
</feature>
<protein>
    <recommendedName>
        <fullName evidence="2">Solitary outer membrane autotransporter-like beta-barrel domain-containing protein</fullName>
    </recommendedName>
</protein>
<dbReference type="InterPro" id="IPR021621">
    <property type="entry name" value="Omp_AT"/>
</dbReference>